<dbReference type="EMBL" id="JADJMH010000012">
    <property type="protein sequence ID" value="MBK7675545.1"/>
    <property type="molecule type" value="Genomic_DNA"/>
</dbReference>
<sequence>MNALRQQLDRPNWRCRSIGDIDASAIAAVELTLKTAPSKGADRDFKARVDGHPSFGALECTGSILEMLAPRRSR</sequence>
<dbReference type="Proteomes" id="UP000697998">
    <property type="component" value="Unassembled WGS sequence"/>
</dbReference>
<organism evidence="1 2">
    <name type="scientific">Candidatus Accumulibacter proximus</name>
    <dbReference type="NCBI Taxonomy" id="2954385"/>
    <lineage>
        <taxon>Bacteria</taxon>
        <taxon>Pseudomonadati</taxon>
        <taxon>Pseudomonadota</taxon>
        <taxon>Betaproteobacteria</taxon>
        <taxon>Candidatus Accumulibacter</taxon>
    </lineage>
</organism>
<evidence type="ECO:0000313" key="2">
    <source>
        <dbReference type="Proteomes" id="UP000697998"/>
    </source>
</evidence>
<evidence type="ECO:0000313" key="1">
    <source>
        <dbReference type="EMBL" id="MBK7675545.1"/>
    </source>
</evidence>
<accession>A0A935UHI0</accession>
<proteinExistence type="predicted"/>
<dbReference type="AlphaFoldDB" id="A0A935UHI0"/>
<gene>
    <name evidence="1" type="ORF">IPJ27_12765</name>
</gene>
<name>A0A935UHI0_9PROT</name>
<reference evidence="1 2" key="1">
    <citation type="submission" date="2020-10" db="EMBL/GenBank/DDBJ databases">
        <title>Connecting structure to function with the recovery of over 1000 high-quality activated sludge metagenome-assembled genomes encoding full-length rRNA genes using long-read sequencing.</title>
        <authorList>
            <person name="Singleton C.M."/>
            <person name="Petriglieri F."/>
            <person name="Kristensen J.M."/>
            <person name="Kirkegaard R.H."/>
            <person name="Michaelsen T.Y."/>
            <person name="Andersen M.H."/>
            <person name="Karst S.M."/>
            <person name="Dueholm M.S."/>
            <person name="Nielsen P.H."/>
            <person name="Albertsen M."/>
        </authorList>
    </citation>
    <scope>NUCLEOTIDE SEQUENCE [LARGE SCALE GENOMIC DNA]</scope>
    <source>
        <strain evidence="1">EsbW_18-Q3-R4-48_BATAC.285</strain>
    </source>
</reference>
<comment type="caution">
    <text evidence="1">The sequence shown here is derived from an EMBL/GenBank/DDBJ whole genome shotgun (WGS) entry which is preliminary data.</text>
</comment>
<protein>
    <submittedName>
        <fullName evidence="1">Uncharacterized protein</fullName>
    </submittedName>
</protein>